<keyword evidence="2" id="KW-0645">Protease</keyword>
<evidence type="ECO:0000259" key="7">
    <source>
        <dbReference type="PROSITE" id="PS51767"/>
    </source>
</evidence>
<evidence type="ECO:0000256" key="6">
    <source>
        <dbReference type="PIRSR" id="PIRSR601461-1"/>
    </source>
</evidence>
<dbReference type="PROSITE" id="PS51767">
    <property type="entry name" value="PEPTIDASE_A1"/>
    <property type="match status" value="1"/>
</dbReference>
<dbReference type="GO" id="GO:0006508">
    <property type="term" value="P:proteolysis"/>
    <property type="evidence" value="ECO:0007669"/>
    <property type="project" value="UniProtKB-KW"/>
</dbReference>
<dbReference type="InterPro" id="IPR021109">
    <property type="entry name" value="Peptidase_aspartic_dom_sf"/>
</dbReference>
<name>M2LIH7_BAUPA</name>
<dbReference type="EMBL" id="KB445559">
    <property type="protein sequence ID" value="EMC93972.1"/>
    <property type="molecule type" value="Genomic_DNA"/>
</dbReference>
<reference evidence="8 9" key="1">
    <citation type="journal article" date="2012" name="PLoS Pathog.">
        <title>Diverse lifestyles and strategies of plant pathogenesis encoded in the genomes of eighteen Dothideomycetes fungi.</title>
        <authorList>
            <person name="Ohm R.A."/>
            <person name="Feau N."/>
            <person name="Henrissat B."/>
            <person name="Schoch C.L."/>
            <person name="Horwitz B.A."/>
            <person name="Barry K.W."/>
            <person name="Condon B.J."/>
            <person name="Copeland A.C."/>
            <person name="Dhillon B."/>
            <person name="Glaser F."/>
            <person name="Hesse C.N."/>
            <person name="Kosti I."/>
            <person name="LaButti K."/>
            <person name="Lindquist E.A."/>
            <person name="Lucas S."/>
            <person name="Salamov A.A."/>
            <person name="Bradshaw R.E."/>
            <person name="Ciuffetti L."/>
            <person name="Hamelin R.C."/>
            <person name="Kema G.H.J."/>
            <person name="Lawrence C."/>
            <person name="Scott J.A."/>
            <person name="Spatafora J.W."/>
            <person name="Turgeon B.G."/>
            <person name="de Wit P.J.G.M."/>
            <person name="Zhong S."/>
            <person name="Goodwin S.B."/>
            <person name="Grigoriev I.V."/>
        </authorList>
    </citation>
    <scope>NUCLEOTIDE SEQUENCE [LARGE SCALE GENOMIC DNA]</scope>
    <source>
        <strain evidence="8 9">UAMH 10762</strain>
    </source>
</reference>
<dbReference type="HOGENOM" id="CLU_013253_9_3_1"/>
<evidence type="ECO:0000256" key="5">
    <source>
        <dbReference type="ARBA" id="ARBA00022801"/>
    </source>
</evidence>
<keyword evidence="9" id="KW-1185">Reference proteome</keyword>
<feature type="active site" evidence="6">
    <location>
        <position position="210"/>
    </location>
</feature>
<dbReference type="RefSeq" id="XP_007678727.1">
    <property type="nucleotide sequence ID" value="XM_007680537.1"/>
</dbReference>
<dbReference type="PANTHER" id="PTHR47966:SF65">
    <property type="entry name" value="ASPARTIC-TYPE ENDOPEPTIDASE"/>
    <property type="match status" value="1"/>
</dbReference>
<dbReference type="Gene3D" id="2.40.70.10">
    <property type="entry name" value="Acid Proteases"/>
    <property type="match status" value="2"/>
</dbReference>
<evidence type="ECO:0000256" key="2">
    <source>
        <dbReference type="ARBA" id="ARBA00022670"/>
    </source>
</evidence>
<dbReference type="CDD" id="cd05474">
    <property type="entry name" value="SAP_like"/>
    <property type="match status" value="1"/>
</dbReference>
<feature type="domain" description="Peptidase A1" evidence="7">
    <location>
        <begin position="1"/>
        <end position="328"/>
    </location>
</feature>
<evidence type="ECO:0000313" key="8">
    <source>
        <dbReference type="EMBL" id="EMC93972.1"/>
    </source>
</evidence>
<dbReference type="InterPro" id="IPR001461">
    <property type="entry name" value="Aspartic_peptidase_A1"/>
</dbReference>
<evidence type="ECO:0000313" key="9">
    <source>
        <dbReference type="Proteomes" id="UP000011761"/>
    </source>
</evidence>
<gene>
    <name evidence="8" type="ORF">BAUCODRAFT_49084</name>
</gene>
<dbReference type="OrthoDB" id="771136at2759"/>
<keyword evidence="3" id="KW-0732">Signal</keyword>
<dbReference type="Pfam" id="PF00026">
    <property type="entry name" value="Asp"/>
    <property type="match status" value="1"/>
</dbReference>
<dbReference type="Proteomes" id="UP000011761">
    <property type="component" value="Unassembled WGS sequence"/>
</dbReference>
<evidence type="ECO:0000256" key="1">
    <source>
        <dbReference type="ARBA" id="ARBA00007447"/>
    </source>
</evidence>
<dbReference type="GO" id="GO:0004190">
    <property type="term" value="F:aspartic-type endopeptidase activity"/>
    <property type="evidence" value="ECO:0007669"/>
    <property type="project" value="UniProtKB-KW"/>
</dbReference>
<proteinExistence type="inferred from homology"/>
<dbReference type="GeneID" id="19114859"/>
<feature type="active site" evidence="6">
    <location>
        <position position="19"/>
    </location>
</feature>
<keyword evidence="4" id="KW-0064">Aspartyl protease</keyword>
<dbReference type="SUPFAM" id="SSF50630">
    <property type="entry name" value="Acid proteases"/>
    <property type="match status" value="1"/>
</dbReference>
<dbReference type="KEGG" id="bcom:BAUCODRAFT_49084"/>
<dbReference type="InterPro" id="IPR033876">
    <property type="entry name" value="SAP-like"/>
</dbReference>
<comment type="similarity">
    <text evidence="1">Belongs to the peptidase A1 family.</text>
</comment>
<organism evidence="8 9">
    <name type="scientific">Baudoinia panamericana (strain UAMH 10762)</name>
    <name type="common">Angels' share fungus</name>
    <name type="synonym">Baudoinia compniacensis (strain UAMH 10762)</name>
    <dbReference type="NCBI Taxonomy" id="717646"/>
    <lineage>
        <taxon>Eukaryota</taxon>
        <taxon>Fungi</taxon>
        <taxon>Dikarya</taxon>
        <taxon>Ascomycota</taxon>
        <taxon>Pezizomycotina</taxon>
        <taxon>Dothideomycetes</taxon>
        <taxon>Dothideomycetidae</taxon>
        <taxon>Mycosphaerellales</taxon>
        <taxon>Teratosphaeriaceae</taxon>
        <taxon>Baudoinia</taxon>
    </lineage>
</organism>
<sequence length="342" mass="34786">YSIDISLGTPPQLQTLQFDTGSSGLIIPSSTSTLCTSLAILCSVLGAFTSALSATFSNTGQSVTTGFIDGASVTGTWFYDTASLSGVSIPSQLAVLATSGSGISQGVLGVGWPANYPTLNHNLAANGLIASNSYSLWLDSLSSATGTILFGGLDRSKFVAPLHTVPVVGGTTNSDGSVTYFQPMVEVTGLSIGNGPGITGSGYSLQAALDTGTGLTVLPAGVVGSIASAVGAMYYPLGSTSGNTIIPCANVANPYHLSIVFYFTGVSVSVDLAQMVLQDVGNLNGVEMCQFGLYGAADGSGLPTILGDSFLRSAYVVYDLDHNRIGLAQTIFNADSPNIVEI</sequence>
<evidence type="ECO:0000256" key="4">
    <source>
        <dbReference type="ARBA" id="ARBA00022750"/>
    </source>
</evidence>
<feature type="non-terminal residue" evidence="8">
    <location>
        <position position="342"/>
    </location>
</feature>
<dbReference type="AlphaFoldDB" id="M2LIH7"/>
<dbReference type="PANTHER" id="PTHR47966">
    <property type="entry name" value="BETA-SITE APP-CLEAVING ENZYME, ISOFORM A-RELATED"/>
    <property type="match status" value="1"/>
</dbReference>
<protein>
    <recommendedName>
        <fullName evidence="7">Peptidase A1 domain-containing protein</fullName>
    </recommendedName>
</protein>
<dbReference type="eggNOG" id="KOG1339">
    <property type="taxonomic scope" value="Eukaryota"/>
</dbReference>
<dbReference type="OMA" id="VHIAYPF"/>
<evidence type="ECO:0000256" key="3">
    <source>
        <dbReference type="ARBA" id="ARBA00022729"/>
    </source>
</evidence>
<accession>M2LIH7</accession>
<keyword evidence="5" id="KW-0378">Hydrolase</keyword>
<feature type="non-terminal residue" evidence="8">
    <location>
        <position position="1"/>
    </location>
</feature>
<dbReference type="InterPro" id="IPR033121">
    <property type="entry name" value="PEPTIDASE_A1"/>
</dbReference>
<dbReference type="PRINTS" id="PR00792">
    <property type="entry name" value="PEPSIN"/>
</dbReference>